<dbReference type="PANTHER" id="PTHR42918">
    <property type="entry name" value="LYSYL-TRNA SYNTHETASE"/>
    <property type="match status" value="1"/>
</dbReference>
<keyword evidence="6" id="KW-1185">Reference proteome</keyword>
<dbReference type="PRINTS" id="PR00982">
    <property type="entry name" value="TRNASYNTHLYS"/>
</dbReference>
<protein>
    <recommendedName>
        <fullName evidence="4">Aminoacyl-transfer RNA synthetases class-II family profile domain-containing protein</fullName>
    </recommendedName>
</protein>
<dbReference type="PANTHER" id="PTHR42918:SF15">
    <property type="entry name" value="LYSINE--TRNA LIGASE, CHLOROPLASTIC_MITOCHONDRIAL"/>
    <property type="match status" value="1"/>
</dbReference>
<evidence type="ECO:0000259" key="4">
    <source>
        <dbReference type="PROSITE" id="PS50862"/>
    </source>
</evidence>
<feature type="domain" description="Aminoacyl-transfer RNA synthetases class-II family profile" evidence="4">
    <location>
        <begin position="1"/>
        <end position="77"/>
    </location>
</feature>
<keyword evidence="2" id="KW-0547">Nucleotide-binding</keyword>
<sequence length="122" mass="14365">MSHGFTEINVPVLEHTTGGADANPFVTHMDALDDQQFYLRISHELPLKRLIGAGFEKVYDLGPRFRNENYSDEHFARAYQTWSGTPRHWDWKQGMRFMEAMYKDVLQKTIWHAAIPTRQIQR</sequence>
<proteinExistence type="predicted"/>
<evidence type="ECO:0000256" key="1">
    <source>
        <dbReference type="ARBA" id="ARBA00022598"/>
    </source>
</evidence>
<gene>
    <name evidence="5" type="ORF">KOY48_01405</name>
</gene>
<dbReference type="EMBL" id="CP076460">
    <property type="protein sequence ID" value="QWQ32748.1"/>
    <property type="molecule type" value="Genomic_DNA"/>
</dbReference>
<evidence type="ECO:0000256" key="2">
    <source>
        <dbReference type="ARBA" id="ARBA00022741"/>
    </source>
</evidence>
<keyword evidence="3" id="KW-0067">ATP-binding</keyword>
<reference evidence="5" key="1">
    <citation type="submission" date="2021-06" db="EMBL/GenBank/DDBJ databases">
        <title>An adapted protocol for Saccharibacteria cultivation: two new species join this phylum of Candidate Phyla Radiations.</title>
        <authorList>
            <person name="Ibrahim A."/>
            <person name="Maatouk M."/>
            <person name="Zgheib R."/>
            <person name="Haddad G."/>
            <person name="Bou Khalil J."/>
            <person name="Raoult D."/>
            <person name="Bittar F."/>
        </authorList>
    </citation>
    <scope>NUCLEOTIDE SEQUENCE</scope>
    <source>
        <strain evidence="5">IHU1</strain>
    </source>
</reference>
<evidence type="ECO:0000313" key="6">
    <source>
        <dbReference type="Proteomes" id="UP000679129"/>
    </source>
</evidence>
<organism evidence="5 6">
    <name type="scientific">Candidatus Minimicrobia naudis</name>
    <dbReference type="NCBI Taxonomy" id="2841263"/>
    <lineage>
        <taxon>Bacteria</taxon>
        <taxon>Candidatus Saccharimonadota</taxon>
        <taxon>Candidatus Saccharimonadota incertae sedis</taxon>
        <taxon>Candidatus Minimicrobia</taxon>
    </lineage>
</organism>
<dbReference type="GO" id="GO:0005524">
    <property type="term" value="F:ATP binding"/>
    <property type="evidence" value="ECO:0007669"/>
    <property type="project" value="UniProtKB-KW"/>
</dbReference>
<evidence type="ECO:0000313" key="5">
    <source>
        <dbReference type="EMBL" id="QWQ32748.1"/>
    </source>
</evidence>
<dbReference type="PROSITE" id="PS50862">
    <property type="entry name" value="AA_TRNA_LIGASE_II"/>
    <property type="match status" value="1"/>
</dbReference>
<dbReference type="Pfam" id="PF00152">
    <property type="entry name" value="tRNA-synt_2"/>
    <property type="match status" value="1"/>
</dbReference>
<dbReference type="AlphaFoldDB" id="A0A8F1MDT2"/>
<dbReference type="GO" id="GO:0005829">
    <property type="term" value="C:cytosol"/>
    <property type="evidence" value="ECO:0007669"/>
    <property type="project" value="TreeGrafter"/>
</dbReference>
<dbReference type="InterPro" id="IPR045864">
    <property type="entry name" value="aa-tRNA-synth_II/BPL/LPL"/>
</dbReference>
<dbReference type="InterPro" id="IPR004364">
    <property type="entry name" value="Aa-tRNA-synt_II"/>
</dbReference>
<dbReference type="GO" id="GO:0004824">
    <property type="term" value="F:lysine-tRNA ligase activity"/>
    <property type="evidence" value="ECO:0007669"/>
    <property type="project" value="InterPro"/>
</dbReference>
<accession>A0A8F1MDT2</accession>
<dbReference type="KEGG" id="mnd:KOY48_01405"/>
<dbReference type="GO" id="GO:0006430">
    <property type="term" value="P:lysyl-tRNA aminoacylation"/>
    <property type="evidence" value="ECO:0007669"/>
    <property type="project" value="InterPro"/>
</dbReference>
<name>A0A8F1MDT2_9BACT</name>
<dbReference type="Gene3D" id="3.30.930.10">
    <property type="entry name" value="Bira Bifunctional Protein, Domain 2"/>
    <property type="match status" value="1"/>
</dbReference>
<keyword evidence="1" id="KW-0436">Ligase</keyword>
<dbReference type="GO" id="GO:0000049">
    <property type="term" value="F:tRNA binding"/>
    <property type="evidence" value="ECO:0007669"/>
    <property type="project" value="TreeGrafter"/>
</dbReference>
<evidence type="ECO:0000256" key="3">
    <source>
        <dbReference type="ARBA" id="ARBA00022840"/>
    </source>
</evidence>
<dbReference type="InterPro" id="IPR018149">
    <property type="entry name" value="Lys-tRNA-synth_II_C"/>
</dbReference>
<dbReference type="SUPFAM" id="SSF55681">
    <property type="entry name" value="Class II aaRS and biotin synthetases"/>
    <property type="match status" value="1"/>
</dbReference>
<dbReference type="Proteomes" id="UP000679129">
    <property type="component" value="Chromosome"/>
</dbReference>
<dbReference type="InterPro" id="IPR006195">
    <property type="entry name" value="aa-tRNA-synth_II"/>
</dbReference>